<proteinExistence type="predicted"/>
<dbReference type="EMBL" id="QRGP01000003">
    <property type="protein sequence ID" value="RDV01563.1"/>
    <property type="molecule type" value="Genomic_DNA"/>
</dbReference>
<reference evidence="3" key="1">
    <citation type="submission" date="2018-08" db="EMBL/GenBank/DDBJ databases">
        <authorList>
            <person name="Kim S.-J."/>
            <person name="Jung G.-Y."/>
        </authorList>
    </citation>
    <scope>NUCLEOTIDE SEQUENCE [LARGE SCALE GENOMIC DNA]</scope>
    <source>
        <strain evidence="3">GY_G</strain>
    </source>
</reference>
<comment type="caution">
    <text evidence="2">The sequence shown here is derived from an EMBL/GenBank/DDBJ whole genome shotgun (WGS) entry which is preliminary data.</text>
</comment>
<dbReference type="Proteomes" id="UP000263833">
    <property type="component" value="Unassembled WGS sequence"/>
</dbReference>
<sequence length="69" mass="7619">MLSFKFGLAVGVAAIGINIWSNARQGKSFDWNLIVSGLGLAVFAAFLYVAMRLIFKLVYAKARHDEGRQ</sequence>
<organism evidence="2 3">
    <name type="scientific">Sphingorhabdus pulchriflava</name>
    <dbReference type="NCBI Taxonomy" id="2292257"/>
    <lineage>
        <taxon>Bacteria</taxon>
        <taxon>Pseudomonadati</taxon>
        <taxon>Pseudomonadota</taxon>
        <taxon>Alphaproteobacteria</taxon>
        <taxon>Sphingomonadales</taxon>
        <taxon>Sphingomonadaceae</taxon>
        <taxon>Sphingorhabdus</taxon>
    </lineage>
</organism>
<name>A0A371B294_9SPHN</name>
<keyword evidence="1" id="KW-1133">Transmembrane helix</keyword>
<keyword evidence="1" id="KW-0812">Transmembrane</keyword>
<dbReference type="AlphaFoldDB" id="A0A371B294"/>
<gene>
    <name evidence="2" type="ORF">DXH95_14840</name>
</gene>
<keyword evidence="1" id="KW-0472">Membrane</keyword>
<keyword evidence="3" id="KW-1185">Reference proteome</keyword>
<evidence type="ECO:0000313" key="2">
    <source>
        <dbReference type="EMBL" id="RDV01563.1"/>
    </source>
</evidence>
<evidence type="ECO:0000256" key="1">
    <source>
        <dbReference type="SAM" id="Phobius"/>
    </source>
</evidence>
<evidence type="ECO:0000313" key="3">
    <source>
        <dbReference type="Proteomes" id="UP000263833"/>
    </source>
</evidence>
<accession>A0A371B294</accession>
<protein>
    <submittedName>
        <fullName evidence="2">Uncharacterized protein</fullName>
    </submittedName>
</protein>
<feature type="transmembrane region" description="Helical" evidence="1">
    <location>
        <begin position="31"/>
        <end position="55"/>
    </location>
</feature>